<evidence type="ECO:0000313" key="4">
    <source>
        <dbReference type="Proteomes" id="UP000678393"/>
    </source>
</evidence>
<dbReference type="InterPro" id="IPR043504">
    <property type="entry name" value="Peptidase_S1_PA_chymotrypsin"/>
</dbReference>
<dbReference type="PANTHER" id="PTHR24252">
    <property type="entry name" value="ACROSIN-RELATED"/>
    <property type="match status" value="1"/>
</dbReference>
<proteinExistence type="predicted"/>
<feature type="domain" description="Peptidase S1" evidence="2">
    <location>
        <begin position="67"/>
        <end position="109"/>
    </location>
</feature>
<sequence>ERNAETSVKTSDSYTRGKNLFKRGSDVDKEPVCGRTRVFTTNVRRENKNYEDILDDNIHHVSHLDKILGGTYVTYGSIPWMVAIIYGNQLICGGAVISEFWLISAAHCF</sequence>
<dbReference type="InterPro" id="IPR009003">
    <property type="entry name" value="Peptidase_S1_PA"/>
</dbReference>
<dbReference type="InterPro" id="IPR018114">
    <property type="entry name" value="TRYPSIN_HIS"/>
</dbReference>
<keyword evidence="1" id="KW-1015">Disulfide bond</keyword>
<reference evidence="3" key="1">
    <citation type="submission" date="2021-04" db="EMBL/GenBank/DDBJ databases">
        <authorList>
            <consortium name="Molecular Ecology Group"/>
        </authorList>
    </citation>
    <scope>NUCLEOTIDE SEQUENCE</scope>
</reference>
<keyword evidence="4" id="KW-1185">Reference proteome</keyword>
<evidence type="ECO:0000256" key="1">
    <source>
        <dbReference type="ARBA" id="ARBA00023157"/>
    </source>
</evidence>
<evidence type="ECO:0000313" key="3">
    <source>
        <dbReference type="EMBL" id="CAG5129876.1"/>
    </source>
</evidence>
<dbReference type="InterPro" id="IPR001254">
    <property type="entry name" value="Trypsin_dom"/>
</dbReference>
<dbReference type="GO" id="GO:0006508">
    <property type="term" value="P:proteolysis"/>
    <property type="evidence" value="ECO:0007669"/>
    <property type="project" value="InterPro"/>
</dbReference>
<comment type="caution">
    <text evidence="3">The sequence shown here is derived from an EMBL/GenBank/DDBJ whole genome shotgun (WGS) entry which is preliminary data.</text>
</comment>
<organism evidence="3 4">
    <name type="scientific">Candidula unifasciata</name>
    <dbReference type="NCBI Taxonomy" id="100452"/>
    <lineage>
        <taxon>Eukaryota</taxon>
        <taxon>Metazoa</taxon>
        <taxon>Spiralia</taxon>
        <taxon>Lophotrochozoa</taxon>
        <taxon>Mollusca</taxon>
        <taxon>Gastropoda</taxon>
        <taxon>Heterobranchia</taxon>
        <taxon>Euthyneura</taxon>
        <taxon>Panpulmonata</taxon>
        <taxon>Eupulmonata</taxon>
        <taxon>Stylommatophora</taxon>
        <taxon>Helicina</taxon>
        <taxon>Helicoidea</taxon>
        <taxon>Geomitridae</taxon>
        <taxon>Candidula</taxon>
    </lineage>
</organism>
<feature type="non-terminal residue" evidence="3">
    <location>
        <position position="109"/>
    </location>
</feature>
<dbReference type="Pfam" id="PF00089">
    <property type="entry name" value="Trypsin"/>
    <property type="match status" value="1"/>
</dbReference>
<dbReference type="OrthoDB" id="6160746at2759"/>
<evidence type="ECO:0000259" key="2">
    <source>
        <dbReference type="Pfam" id="PF00089"/>
    </source>
</evidence>
<dbReference type="AlphaFoldDB" id="A0A8S3ZR63"/>
<feature type="non-terminal residue" evidence="3">
    <location>
        <position position="1"/>
    </location>
</feature>
<dbReference type="Proteomes" id="UP000678393">
    <property type="component" value="Unassembled WGS sequence"/>
</dbReference>
<gene>
    <name evidence="3" type="ORF">CUNI_LOCUS15434</name>
</gene>
<accession>A0A8S3ZR63</accession>
<name>A0A8S3ZR63_9EUPU</name>
<dbReference type="SUPFAM" id="SSF50494">
    <property type="entry name" value="Trypsin-like serine proteases"/>
    <property type="match status" value="1"/>
</dbReference>
<dbReference type="EMBL" id="CAJHNH020003724">
    <property type="protein sequence ID" value="CAG5129876.1"/>
    <property type="molecule type" value="Genomic_DNA"/>
</dbReference>
<dbReference type="PANTHER" id="PTHR24252:SF7">
    <property type="entry name" value="HYALIN"/>
    <property type="match status" value="1"/>
</dbReference>
<dbReference type="PROSITE" id="PS00134">
    <property type="entry name" value="TRYPSIN_HIS"/>
    <property type="match status" value="1"/>
</dbReference>
<dbReference type="GO" id="GO:0004252">
    <property type="term" value="F:serine-type endopeptidase activity"/>
    <property type="evidence" value="ECO:0007669"/>
    <property type="project" value="InterPro"/>
</dbReference>
<protein>
    <recommendedName>
        <fullName evidence="2">Peptidase S1 domain-containing protein</fullName>
    </recommendedName>
</protein>
<dbReference type="Gene3D" id="2.40.10.10">
    <property type="entry name" value="Trypsin-like serine proteases"/>
    <property type="match status" value="1"/>
</dbReference>